<protein>
    <submittedName>
        <fullName evidence="2">Uncharacterized protein</fullName>
    </submittedName>
</protein>
<gene>
    <name evidence="2" type="ORF">ESZ48_09450</name>
</gene>
<dbReference type="Proteomes" id="UP000289792">
    <property type="component" value="Unassembled WGS sequence"/>
</dbReference>
<evidence type="ECO:0000313" key="3">
    <source>
        <dbReference type="Proteomes" id="UP000289792"/>
    </source>
</evidence>
<keyword evidence="1" id="KW-0812">Transmembrane</keyword>
<reference evidence="2 3" key="1">
    <citation type="submission" date="2019-01" db="EMBL/GenBank/DDBJ databases">
        <title>Genome sequence of the Antarctic species Gelidibacter gilvus ACAM 158(T).</title>
        <authorList>
            <person name="Bowman J.P."/>
        </authorList>
    </citation>
    <scope>NUCLEOTIDE SEQUENCE [LARGE SCALE GENOMIC DNA]</scope>
    <source>
        <strain evidence="2 3">IC158</strain>
    </source>
</reference>
<dbReference type="OrthoDB" id="1144727at2"/>
<organism evidence="2 3">
    <name type="scientific">Gelidibacter gilvus</name>
    <dbReference type="NCBI Taxonomy" id="59602"/>
    <lineage>
        <taxon>Bacteria</taxon>
        <taxon>Pseudomonadati</taxon>
        <taxon>Bacteroidota</taxon>
        <taxon>Flavobacteriia</taxon>
        <taxon>Flavobacteriales</taxon>
        <taxon>Flavobacteriaceae</taxon>
        <taxon>Gelidibacter</taxon>
    </lineage>
</organism>
<dbReference type="AlphaFoldDB" id="A0A4Q0XGH6"/>
<evidence type="ECO:0000256" key="1">
    <source>
        <dbReference type="SAM" id="Phobius"/>
    </source>
</evidence>
<keyword evidence="1" id="KW-0472">Membrane</keyword>
<accession>A0A4Q0XGH6</accession>
<keyword evidence="1" id="KW-1133">Transmembrane helix</keyword>
<evidence type="ECO:0000313" key="2">
    <source>
        <dbReference type="EMBL" id="RXJ50196.1"/>
    </source>
</evidence>
<sequence length="91" mass="10562">MSEQKDNTNMTHDESVSKIQETPIASVNNVDKTESKRVLKAEVVKKKSFSDRMKTHRFFLVRGIYYIFYSVWAIVMGIGMVIAWLIAMLFI</sequence>
<dbReference type="RefSeq" id="WP_129017166.1">
    <property type="nucleotide sequence ID" value="NZ_SDDZ01000004.1"/>
</dbReference>
<name>A0A4Q0XGH6_9FLAO</name>
<comment type="caution">
    <text evidence="2">The sequence shown here is derived from an EMBL/GenBank/DDBJ whole genome shotgun (WGS) entry which is preliminary data.</text>
</comment>
<feature type="transmembrane region" description="Helical" evidence="1">
    <location>
        <begin position="63"/>
        <end position="90"/>
    </location>
</feature>
<proteinExistence type="predicted"/>
<keyword evidence="3" id="KW-1185">Reference proteome</keyword>
<dbReference type="EMBL" id="SDDZ01000004">
    <property type="protein sequence ID" value="RXJ50196.1"/>
    <property type="molecule type" value="Genomic_DNA"/>
</dbReference>